<dbReference type="Proteomes" id="UP001501475">
    <property type="component" value="Unassembled WGS sequence"/>
</dbReference>
<evidence type="ECO:0000313" key="1">
    <source>
        <dbReference type="EMBL" id="GAA1764259.1"/>
    </source>
</evidence>
<name>A0ABP4WVT7_9MICO</name>
<comment type="caution">
    <text evidence="1">The sequence shown here is derived from an EMBL/GenBank/DDBJ whole genome shotgun (WGS) entry which is preliminary data.</text>
</comment>
<gene>
    <name evidence="1" type="ORF">GCM10009810_24160</name>
</gene>
<accession>A0ABP4WVT7</accession>
<organism evidence="1 2">
    <name type="scientific">Nostocoides vanveenii</name>
    <dbReference type="NCBI Taxonomy" id="330835"/>
    <lineage>
        <taxon>Bacteria</taxon>
        <taxon>Bacillati</taxon>
        <taxon>Actinomycetota</taxon>
        <taxon>Actinomycetes</taxon>
        <taxon>Micrococcales</taxon>
        <taxon>Intrasporangiaceae</taxon>
        <taxon>Nostocoides</taxon>
    </lineage>
</organism>
<proteinExistence type="predicted"/>
<sequence length="75" mass="8610">MNQQFEMPTILRTRETHWRDLRQARSDGRVERVRRGFYVTVSRDRPAWEVARDRELAAIAAAAAALTSVFHGVVG</sequence>
<evidence type="ECO:0008006" key="3">
    <source>
        <dbReference type="Google" id="ProtNLM"/>
    </source>
</evidence>
<keyword evidence="2" id="KW-1185">Reference proteome</keyword>
<protein>
    <recommendedName>
        <fullName evidence="3">Transcriptional regulator, AbiEi antitoxin, Type IV TA system</fullName>
    </recommendedName>
</protein>
<evidence type="ECO:0000313" key="2">
    <source>
        <dbReference type="Proteomes" id="UP001501475"/>
    </source>
</evidence>
<dbReference type="EMBL" id="BAAAPN010000054">
    <property type="protein sequence ID" value="GAA1764259.1"/>
    <property type="molecule type" value="Genomic_DNA"/>
</dbReference>
<reference evidence="2" key="1">
    <citation type="journal article" date="2019" name="Int. J. Syst. Evol. Microbiol.">
        <title>The Global Catalogue of Microorganisms (GCM) 10K type strain sequencing project: providing services to taxonomists for standard genome sequencing and annotation.</title>
        <authorList>
            <consortium name="The Broad Institute Genomics Platform"/>
            <consortium name="The Broad Institute Genome Sequencing Center for Infectious Disease"/>
            <person name="Wu L."/>
            <person name="Ma J."/>
        </authorList>
    </citation>
    <scope>NUCLEOTIDE SEQUENCE [LARGE SCALE GENOMIC DNA]</scope>
    <source>
        <strain evidence="2">JCM 15591</strain>
    </source>
</reference>